<organism evidence="1 2">
    <name type="scientific">Hemibagrus guttatus</name>
    <dbReference type="NCBI Taxonomy" id="175788"/>
    <lineage>
        <taxon>Eukaryota</taxon>
        <taxon>Metazoa</taxon>
        <taxon>Chordata</taxon>
        <taxon>Craniata</taxon>
        <taxon>Vertebrata</taxon>
        <taxon>Euteleostomi</taxon>
        <taxon>Actinopterygii</taxon>
        <taxon>Neopterygii</taxon>
        <taxon>Teleostei</taxon>
        <taxon>Ostariophysi</taxon>
        <taxon>Siluriformes</taxon>
        <taxon>Bagridae</taxon>
        <taxon>Hemibagrus</taxon>
    </lineage>
</organism>
<accession>A0AAE0UI84</accession>
<dbReference type="Pfam" id="PF10265">
    <property type="entry name" value="Miga"/>
    <property type="match status" value="1"/>
</dbReference>
<dbReference type="InterPro" id="IPR019392">
    <property type="entry name" value="Miga"/>
</dbReference>
<comment type="caution">
    <text evidence="1">The sequence shown here is derived from an EMBL/GenBank/DDBJ whole genome shotgun (WGS) entry which is preliminary data.</text>
</comment>
<evidence type="ECO:0000313" key="1">
    <source>
        <dbReference type="EMBL" id="KAK3505772.1"/>
    </source>
</evidence>
<proteinExistence type="predicted"/>
<dbReference type="EMBL" id="JAUCMX010000552">
    <property type="protein sequence ID" value="KAK3505772.1"/>
    <property type="molecule type" value="Genomic_DNA"/>
</dbReference>
<gene>
    <name evidence="1" type="ORF">QTP70_019990</name>
</gene>
<evidence type="ECO:0000313" key="2">
    <source>
        <dbReference type="Proteomes" id="UP001274896"/>
    </source>
</evidence>
<keyword evidence="2" id="KW-1185">Reference proteome</keyword>
<name>A0AAE0UI84_9TELE</name>
<sequence>MLDFGKFLYDLSSWTARGLACAAGMLALTSVGYCAYRRLKRSSDPQAAELQAAHGSVVDDVEEAEVTEVTDSSFQLLCAEHDPQTSAVALVTEINIQLLSTSLDPQKSADILVTDPSFQLLCAEHDPQESAVALVCVCVRAHCIKVTDPSFQLLCAEHNPQASPVALVTDANIQLLSTSLDPQKSAVFLVSDPSFQLLCAEHDPQASPVALVTDANIQLLSTSLDPQKSADILFSHHLGRGELQSTWQNIQFRSFESRSSEFESLKIHRYFLCMVRGPEVQLWWFTTTKTCCNDLGSSIYTRCKDTFTRIQRVFGCVRELVSCQRTETIIHVPYEDCEQTIHRVSRWFLHLHVDDQVNTSHQEEEESFFTPQADSEFEEQRNDMELSPEEMEVPFISLQLKDSGITDLVLKLPAVREAFSRMLACIINKNILYVAGKKILMRLAAANKQDPFGVQQAYDDVIQFLREPSYQEMIEAELFDAELYHFNLLDLFFEHILFGYIINNLAPAALDGGFLQRLFVMNSKWDVDIWEPEAEELCLLLCCKLTMLLEELFSQPLELYSDPAALAIVVSRLVKEHVQEMLKAMGERV</sequence>
<reference evidence="1" key="1">
    <citation type="submission" date="2023-06" db="EMBL/GenBank/DDBJ databases">
        <title>Male Hemibagrus guttatus genome.</title>
        <authorList>
            <person name="Bian C."/>
        </authorList>
    </citation>
    <scope>NUCLEOTIDE SEQUENCE</scope>
    <source>
        <strain evidence="1">Male_cb2023</strain>
        <tissue evidence="1">Muscle</tissue>
    </source>
</reference>
<dbReference type="AlphaFoldDB" id="A0AAE0UI84"/>
<dbReference type="Proteomes" id="UP001274896">
    <property type="component" value="Unassembled WGS sequence"/>
</dbReference>
<dbReference type="GO" id="GO:0008053">
    <property type="term" value="P:mitochondrial fusion"/>
    <property type="evidence" value="ECO:0007669"/>
    <property type="project" value="InterPro"/>
</dbReference>
<protein>
    <submittedName>
        <fullName evidence="1">Uncharacterized protein</fullName>
    </submittedName>
</protein>